<keyword evidence="7" id="KW-1185">Reference proteome</keyword>
<comment type="catalytic activity">
    <reaction evidence="1">
        <text>ATP + protein L-histidine = ADP + protein N-phospho-L-histidine.</text>
        <dbReference type="EC" id="2.7.13.3"/>
    </reaction>
</comment>
<dbReference type="GO" id="GO:0004673">
    <property type="term" value="F:protein histidine kinase activity"/>
    <property type="evidence" value="ECO:0007669"/>
    <property type="project" value="UniProtKB-EC"/>
</dbReference>
<dbReference type="InParanoid" id="L0HC36"/>
<evidence type="ECO:0000256" key="4">
    <source>
        <dbReference type="ARBA" id="ARBA00022777"/>
    </source>
</evidence>
<dbReference type="InterPro" id="IPR005467">
    <property type="entry name" value="His_kinase_dom"/>
</dbReference>
<evidence type="ECO:0000256" key="3">
    <source>
        <dbReference type="ARBA" id="ARBA00022679"/>
    </source>
</evidence>
<dbReference type="Gene3D" id="3.30.565.10">
    <property type="entry name" value="Histidine kinase-like ATPase, C-terminal domain"/>
    <property type="match status" value="1"/>
</dbReference>
<dbReference type="SMART" id="SM00387">
    <property type="entry name" value="HATPase_c"/>
    <property type="match status" value="1"/>
</dbReference>
<reference evidence="6 7" key="2">
    <citation type="journal article" date="2014" name="Genome Announc.">
        <title>Complete Genome Sequence of Methanoregula formicica SMSPT, a Mesophilic Hydrogenotrophic Methanogen Isolated from a Methanogenic Upflow Anaerobic Sludge Blanket Reactor.</title>
        <authorList>
            <person name="Yamamoto K."/>
            <person name="Tamaki H."/>
            <person name="Cadillo-Quiroz H."/>
            <person name="Imachi H."/>
            <person name="Kyrpides N."/>
            <person name="Woyke T."/>
            <person name="Goodwin L."/>
            <person name="Zinder S.H."/>
            <person name="Kamagata Y."/>
            <person name="Liu W.T."/>
        </authorList>
    </citation>
    <scope>NUCLEOTIDE SEQUENCE [LARGE SCALE GENOMIC DNA]</scope>
    <source>
        <strain evidence="7">DSM 22288 / NBRC 105244 / SMSP</strain>
    </source>
</reference>
<dbReference type="PROSITE" id="PS50109">
    <property type="entry name" value="HIS_KIN"/>
    <property type="match status" value="1"/>
</dbReference>
<dbReference type="PRINTS" id="PR00344">
    <property type="entry name" value="BCTRLSENSOR"/>
</dbReference>
<dbReference type="CDD" id="cd00075">
    <property type="entry name" value="HATPase"/>
    <property type="match status" value="1"/>
</dbReference>
<name>L0HC36_METFS</name>
<reference evidence="7" key="1">
    <citation type="submission" date="2011-12" db="EMBL/GenBank/DDBJ databases">
        <title>Complete sequence of Methanoregula formicicum SMSP.</title>
        <authorList>
            <person name="Lucas S."/>
            <person name="Han J."/>
            <person name="Lapidus A."/>
            <person name="Cheng J.-F."/>
            <person name="Goodwin L."/>
            <person name="Pitluck S."/>
            <person name="Peters L."/>
            <person name="Ovchinnikova G."/>
            <person name="Teshima H."/>
            <person name="Detter J.C."/>
            <person name="Han C."/>
            <person name="Tapia R."/>
            <person name="Land M."/>
            <person name="Hauser L."/>
            <person name="Kyrpides N."/>
            <person name="Ivanova N."/>
            <person name="Pagani I."/>
            <person name="Imachi H."/>
            <person name="Tamaki H."/>
            <person name="Sekiguchi Y."/>
            <person name="Kamagata Y."/>
            <person name="Cadillo-Quiroz H."/>
            <person name="Zinder S."/>
            <person name="Liu W.-T."/>
            <person name="Woyke T."/>
        </authorList>
    </citation>
    <scope>NUCLEOTIDE SEQUENCE [LARGE SCALE GENOMIC DNA]</scope>
    <source>
        <strain evidence="7">DSM 22288 / NBRC 105244 / SMSP</strain>
    </source>
</reference>
<dbReference type="KEGG" id="mfo:Metfor_0520"/>
<dbReference type="InterPro" id="IPR004358">
    <property type="entry name" value="Sig_transdc_His_kin-like_C"/>
</dbReference>
<accession>L0HC36</accession>
<evidence type="ECO:0000256" key="2">
    <source>
        <dbReference type="ARBA" id="ARBA00012438"/>
    </source>
</evidence>
<proteinExistence type="predicted"/>
<dbReference type="HOGENOM" id="CLU_077874_0_0_2"/>
<feature type="domain" description="Histidine kinase" evidence="5">
    <location>
        <begin position="56"/>
        <end position="252"/>
    </location>
</feature>
<dbReference type="SUPFAM" id="SSF55874">
    <property type="entry name" value="ATPase domain of HSP90 chaperone/DNA topoisomerase II/histidine kinase"/>
    <property type="match status" value="1"/>
</dbReference>
<keyword evidence="4 6" id="KW-0418">Kinase</keyword>
<dbReference type="eggNOG" id="arCOG06193">
    <property type="taxonomic scope" value="Archaea"/>
</dbReference>
<dbReference type="PANTHER" id="PTHR42878:SF14">
    <property type="entry name" value="OSMOLARITY TWO-COMPONENT SYSTEM PROTEIN SSK1"/>
    <property type="match status" value="1"/>
</dbReference>
<sequence>MIMADRDLQMSPFEVHVKEGDARGDGDRTASLPDECAALRAENEFLKKKLHLVGSVTRHDVLNQMTAIVGYNELLEMIVTDEKQKSYIEREKFAVDKIRRLFQFAKDYQNLAVEPPRWQGLDNVIHRAMEIFDNPAIQVTVSIGRIAVFADSFLDKAIFQFLDNAARYGGPVTEVRITFQDRGTHAEVTIEDNGCGIPAADKDRIFERGYGKGTGWGLFLAREILAMTSISVTESGEPGKGARFVITLPKGTYREGGEAPPLTVR</sequence>
<dbReference type="InterPro" id="IPR036890">
    <property type="entry name" value="HATPase_C_sf"/>
</dbReference>
<dbReference type="GO" id="GO:0007234">
    <property type="term" value="P:osmosensory signaling via phosphorelay pathway"/>
    <property type="evidence" value="ECO:0007669"/>
    <property type="project" value="TreeGrafter"/>
</dbReference>
<dbReference type="GO" id="GO:0000156">
    <property type="term" value="F:phosphorelay response regulator activity"/>
    <property type="evidence" value="ECO:0007669"/>
    <property type="project" value="TreeGrafter"/>
</dbReference>
<protein>
    <recommendedName>
        <fullName evidence="2">histidine kinase</fullName>
        <ecNumber evidence="2">2.7.13.3</ecNumber>
    </recommendedName>
</protein>
<dbReference type="EMBL" id="CP003167">
    <property type="protein sequence ID" value="AGB01590.1"/>
    <property type="molecule type" value="Genomic_DNA"/>
</dbReference>
<dbReference type="STRING" id="593750.Metfor_0520"/>
<dbReference type="EC" id="2.7.13.3" evidence="2"/>
<dbReference type="Pfam" id="PF02518">
    <property type="entry name" value="HATPase_c"/>
    <property type="match status" value="1"/>
</dbReference>
<evidence type="ECO:0000313" key="7">
    <source>
        <dbReference type="Proteomes" id="UP000010824"/>
    </source>
</evidence>
<dbReference type="PANTHER" id="PTHR42878">
    <property type="entry name" value="TWO-COMPONENT HISTIDINE KINASE"/>
    <property type="match status" value="1"/>
</dbReference>
<evidence type="ECO:0000259" key="5">
    <source>
        <dbReference type="PROSITE" id="PS50109"/>
    </source>
</evidence>
<organism evidence="6 7">
    <name type="scientific">Methanoregula formicica (strain DSM 22288 / NBRC 105244 / SMSP)</name>
    <dbReference type="NCBI Taxonomy" id="593750"/>
    <lineage>
        <taxon>Archaea</taxon>
        <taxon>Methanobacteriati</taxon>
        <taxon>Methanobacteriota</taxon>
        <taxon>Stenosarchaea group</taxon>
        <taxon>Methanomicrobia</taxon>
        <taxon>Methanomicrobiales</taxon>
        <taxon>Methanoregulaceae</taxon>
        <taxon>Methanoregula</taxon>
    </lineage>
</organism>
<evidence type="ECO:0000256" key="1">
    <source>
        <dbReference type="ARBA" id="ARBA00000085"/>
    </source>
</evidence>
<gene>
    <name evidence="6" type="ordered locus">Metfor_0520</name>
</gene>
<dbReference type="InterPro" id="IPR050351">
    <property type="entry name" value="BphY/WalK/GraS-like"/>
</dbReference>
<dbReference type="InterPro" id="IPR003594">
    <property type="entry name" value="HATPase_dom"/>
</dbReference>
<dbReference type="GO" id="GO:0030295">
    <property type="term" value="F:protein kinase activator activity"/>
    <property type="evidence" value="ECO:0007669"/>
    <property type="project" value="TreeGrafter"/>
</dbReference>
<evidence type="ECO:0000313" key="6">
    <source>
        <dbReference type="EMBL" id="AGB01590.1"/>
    </source>
</evidence>
<keyword evidence="3" id="KW-0808">Transferase</keyword>
<dbReference type="AlphaFoldDB" id="L0HC36"/>
<dbReference type="Proteomes" id="UP000010824">
    <property type="component" value="Chromosome"/>
</dbReference>